<proteinExistence type="predicted"/>
<dbReference type="SUPFAM" id="SSF56112">
    <property type="entry name" value="Protein kinase-like (PK-like)"/>
    <property type="match status" value="1"/>
</dbReference>
<dbReference type="SMART" id="SM00220">
    <property type="entry name" value="S_TKc"/>
    <property type="match status" value="1"/>
</dbReference>
<dbReference type="InterPro" id="IPR011009">
    <property type="entry name" value="Kinase-like_dom_sf"/>
</dbReference>
<evidence type="ECO:0000313" key="9">
    <source>
        <dbReference type="Proteomes" id="UP000095285"/>
    </source>
</evidence>
<evidence type="ECO:0000313" key="10">
    <source>
        <dbReference type="WBParaSite" id="EN70_5215"/>
    </source>
</evidence>
<keyword evidence="3 6" id="KW-0547">Nucleotide-binding</keyword>
<dbReference type="PANTHER" id="PTHR11909">
    <property type="entry name" value="CASEIN KINASE-RELATED"/>
    <property type="match status" value="1"/>
</dbReference>
<dbReference type="WBParaSite" id="EN70_5215">
    <property type="protein sequence ID" value="EN70_5215"/>
    <property type="gene ID" value="EN70_5215"/>
</dbReference>
<name>A0A1I7VQN5_LOALO</name>
<reference evidence="9" key="1">
    <citation type="submission" date="2012-04" db="EMBL/GenBank/DDBJ databases">
        <title>The Genome Sequence of Loa loa.</title>
        <authorList>
            <consortium name="The Broad Institute Genome Sequencing Platform"/>
            <consortium name="Broad Institute Genome Sequencing Center for Infectious Disease"/>
            <person name="Nutman T.B."/>
            <person name="Fink D.L."/>
            <person name="Russ C."/>
            <person name="Young S."/>
            <person name="Zeng Q."/>
            <person name="Gargeya S."/>
            <person name="Alvarado L."/>
            <person name="Berlin A."/>
            <person name="Chapman S.B."/>
            <person name="Chen Z."/>
            <person name="Freedman E."/>
            <person name="Gellesch M."/>
            <person name="Goldberg J."/>
            <person name="Griggs A."/>
            <person name="Gujja S."/>
            <person name="Heilman E.R."/>
            <person name="Heiman D."/>
            <person name="Howarth C."/>
            <person name="Mehta T."/>
            <person name="Neiman D."/>
            <person name="Pearson M."/>
            <person name="Roberts A."/>
            <person name="Saif S."/>
            <person name="Shea T."/>
            <person name="Shenoy N."/>
            <person name="Sisk P."/>
            <person name="Stolte C."/>
            <person name="Sykes S."/>
            <person name="White J."/>
            <person name="Yandava C."/>
            <person name="Haas B."/>
            <person name="Henn M.R."/>
            <person name="Nusbaum C."/>
            <person name="Birren B."/>
        </authorList>
    </citation>
    <scope>NUCLEOTIDE SEQUENCE [LARGE SCALE GENOMIC DNA]</scope>
</reference>
<dbReference type="Pfam" id="PF00069">
    <property type="entry name" value="Pkinase"/>
    <property type="match status" value="1"/>
</dbReference>
<keyword evidence="4" id="KW-0418">Kinase</keyword>
<dbReference type="GO" id="GO:0005524">
    <property type="term" value="F:ATP binding"/>
    <property type="evidence" value="ECO:0007669"/>
    <property type="project" value="UniProtKB-UniRule"/>
</dbReference>
<keyword evidence="9" id="KW-1185">Reference proteome</keyword>
<evidence type="ECO:0000256" key="5">
    <source>
        <dbReference type="ARBA" id="ARBA00022840"/>
    </source>
</evidence>
<evidence type="ECO:0000256" key="7">
    <source>
        <dbReference type="SAM" id="MobiDB-lite"/>
    </source>
</evidence>
<dbReference type="PROSITE" id="PS50011">
    <property type="entry name" value="PROTEIN_KINASE_DOM"/>
    <property type="match status" value="1"/>
</dbReference>
<protein>
    <submittedName>
        <fullName evidence="10">CK1/WORM6 protein kinase</fullName>
    </submittedName>
</protein>
<evidence type="ECO:0000259" key="8">
    <source>
        <dbReference type="PROSITE" id="PS50011"/>
    </source>
</evidence>
<reference evidence="10" key="2">
    <citation type="submission" date="2016-11" db="UniProtKB">
        <authorList>
            <consortium name="WormBaseParasite"/>
        </authorList>
    </citation>
    <scope>IDENTIFICATION</scope>
</reference>
<dbReference type="AlphaFoldDB" id="A0A1I7VQN5"/>
<evidence type="ECO:0000256" key="3">
    <source>
        <dbReference type="ARBA" id="ARBA00022741"/>
    </source>
</evidence>
<dbReference type="PROSITE" id="PS00107">
    <property type="entry name" value="PROTEIN_KINASE_ATP"/>
    <property type="match status" value="1"/>
</dbReference>
<evidence type="ECO:0000256" key="4">
    <source>
        <dbReference type="ARBA" id="ARBA00022777"/>
    </source>
</evidence>
<evidence type="ECO:0000256" key="6">
    <source>
        <dbReference type="PROSITE-ProRule" id="PRU10141"/>
    </source>
</evidence>
<feature type="compositionally biased region" description="Basic and acidic residues" evidence="7">
    <location>
        <begin position="16"/>
        <end position="27"/>
    </location>
</feature>
<dbReference type="eggNOG" id="KOG1164">
    <property type="taxonomic scope" value="Eukaryota"/>
</dbReference>
<dbReference type="STRING" id="7209.A0A1I7VQN5"/>
<dbReference type="Proteomes" id="UP000095285">
    <property type="component" value="Unassembled WGS sequence"/>
</dbReference>
<dbReference type="Gene3D" id="1.10.510.10">
    <property type="entry name" value="Transferase(Phosphotransferase) domain 1"/>
    <property type="match status" value="1"/>
</dbReference>
<dbReference type="InterPro" id="IPR000719">
    <property type="entry name" value="Prot_kinase_dom"/>
</dbReference>
<dbReference type="InterPro" id="IPR047916">
    <property type="entry name" value="TTBK_Asator-like_STKc"/>
</dbReference>
<dbReference type="InterPro" id="IPR017441">
    <property type="entry name" value="Protein_kinase_ATP_BS"/>
</dbReference>
<feature type="binding site" evidence="6">
    <location>
        <position position="116"/>
    </location>
    <ligand>
        <name>ATP</name>
        <dbReference type="ChEBI" id="CHEBI:30616"/>
    </ligand>
</feature>
<evidence type="ECO:0000256" key="2">
    <source>
        <dbReference type="ARBA" id="ARBA00022679"/>
    </source>
</evidence>
<keyword evidence="5 6" id="KW-0067">ATP-binding</keyword>
<sequence length="379" mass="44085">MSDLHTATLRLSPDIQNKRKTNEQNERAKKHAKQTSTFQSTDQINESLSVTSSSKQIPSLFTILHANWQPYDRMADIVRLESGEKVDQWTIVGKLGEGGFGSVYKVSRGNEIYALKTESLKEKVKLLKMEVYVLKLANERKSKHFCICEDTGIYKKCLYLVMTLLGPCLQDVRKELPGQKFSMGCALSVGIQCLEAIEELHAIGFLHRDIKPSNYATGRGKLDELRRIYILDFGMCRSYLDEHGRFRPPRKVAGFRGTVRYASLSCHIRRETCRKDDIESWLYQQIEVTRGALPWRSLDDKKDEVAMFKERCRFEVGLQELMGGCPREYVEILRYIDSLRFYDNPNYEKIYKLMRKAMSELQVQEFPYDWEQSLNQPIR</sequence>
<evidence type="ECO:0000256" key="1">
    <source>
        <dbReference type="ARBA" id="ARBA00022527"/>
    </source>
</evidence>
<dbReference type="InterPro" id="IPR050235">
    <property type="entry name" value="CK1_Ser-Thr_kinase"/>
</dbReference>
<feature type="region of interest" description="Disordered" evidence="7">
    <location>
        <begin position="1"/>
        <end position="41"/>
    </location>
</feature>
<dbReference type="CDD" id="cd14017">
    <property type="entry name" value="STKc_TTBK"/>
    <property type="match status" value="1"/>
</dbReference>
<keyword evidence="2" id="KW-0808">Transferase</keyword>
<accession>A0A1I7VQN5</accession>
<dbReference type="GO" id="GO:0004674">
    <property type="term" value="F:protein serine/threonine kinase activity"/>
    <property type="evidence" value="ECO:0007669"/>
    <property type="project" value="UniProtKB-KW"/>
</dbReference>
<organism evidence="9 10">
    <name type="scientific">Loa loa</name>
    <name type="common">Eye worm</name>
    <name type="synonym">Filaria loa</name>
    <dbReference type="NCBI Taxonomy" id="7209"/>
    <lineage>
        <taxon>Eukaryota</taxon>
        <taxon>Metazoa</taxon>
        <taxon>Ecdysozoa</taxon>
        <taxon>Nematoda</taxon>
        <taxon>Chromadorea</taxon>
        <taxon>Rhabditida</taxon>
        <taxon>Spirurina</taxon>
        <taxon>Spiruromorpha</taxon>
        <taxon>Filarioidea</taxon>
        <taxon>Onchocercidae</taxon>
        <taxon>Loa</taxon>
    </lineage>
</organism>
<feature type="domain" description="Protein kinase" evidence="8">
    <location>
        <begin position="89"/>
        <end position="358"/>
    </location>
</feature>
<keyword evidence="1" id="KW-0723">Serine/threonine-protein kinase</keyword>